<name>A0ABU3CBG7_9FLAO</name>
<keyword evidence="1" id="KW-0732">Signal</keyword>
<sequence length="164" mass="18569">MKKLFTLLFVFISFSSFSQEENRFAQAAKEAAEIAEQQPEVIAFEKRLQEDLAEIREISEDPEYIEIKVTASVLEIFNGSALVVSSDYAKHFKVNTAALQKGWEYFFRLRVNASDKKLKHCSGCTGILDAEIIGYSISPGQAKRNILQISEDQGEGYSRSPRYN</sequence>
<evidence type="ECO:0000256" key="1">
    <source>
        <dbReference type="SAM" id="SignalP"/>
    </source>
</evidence>
<dbReference type="Proteomes" id="UP001262889">
    <property type="component" value="Unassembled WGS sequence"/>
</dbReference>
<protein>
    <recommendedName>
        <fullName evidence="4">DUF4468 domain-containing protein</fullName>
    </recommendedName>
</protein>
<dbReference type="RefSeq" id="WP_311535304.1">
    <property type="nucleotide sequence ID" value="NZ_JAVRHQ010000015.1"/>
</dbReference>
<evidence type="ECO:0000313" key="2">
    <source>
        <dbReference type="EMBL" id="MDT0643686.1"/>
    </source>
</evidence>
<gene>
    <name evidence="2" type="ORF">RM553_12660</name>
</gene>
<evidence type="ECO:0008006" key="4">
    <source>
        <dbReference type="Google" id="ProtNLM"/>
    </source>
</evidence>
<keyword evidence="3" id="KW-1185">Reference proteome</keyword>
<reference evidence="2 3" key="1">
    <citation type="submission" date="2023-09" db="EMBL/GenBank/DDBJ databases">
        <authorList>
            <person name="Rey-Velasco X."/>
        </authorList>
    </citation>
    <scope>NUCLEOTIDE SEQUENCE [LARGE SCALE GENOMIC DNA]</scope>
    <source>
        <strain evidence="2 3">F363</strain>
    </source>
</reference>
<accession>A0ABU3CBG7</accession>
<organism evidence="2 3">
    <name type="scientific">Autumnicola tepida</name>
    <dbReference type="NCBI Taxonomy" id="3075595"/>
    <lineage>
        <taxon>Bacteria</taxon>
        <taxon>Pseudomonadati</taxon>
        <taxon>Bacteroidota</taxon>
        <taxon>Flavobacteriia</taxon>
        <taxon>Flavobacteriales</taxon>
        <taxon>Flavobacteriaceae</taxon>
        <taxon>Autumnicola</taxon>
    </lineage>
</organism>
<evidence type="ECO:0000313" key="3">
    <source>
        <dbReference type="Proteomes" id="UP001262889"/>
    </source>
</evidence>
<proteinExistence type="predicted"/>
<feature type="signal peptide" evidence="1">
    <location>
        <begin position="1"/>
        <end position="18"/>
    </location>
</feature>
<feature type="chain" id="PRO_5047297775" description="DUF4468 domain-containing protein" evidence="1">
    <location>
        <begin position="19"/>
        <end position="164"/>
    </location>
</feature>
<comment type="caution">
    <text evidence="2">The sequence shown here is derived from an EMBL/GenBank/DDBJ whole genome shotgun (WGS) entry which is preliminary data.</text>
</comment>
<dbReference type="EMBL" id="JAVRHQ010000015">
    <property type="protein sequence ID" value="MDT0643686.1"/>
    <property type="molecule type" value="Genomic_DNA"/>
</dbReference>